<evidence type="ECO:0008006" key="6">
    <source>
        <dbReference type="Google" id="ProtNLM"/>
    </source>
</evidence>
<keyword evidence="2 4" id="KW-0472">Membrane</keyword>
<evidence type="ECO:0000256" key="3">
    <source>
        <dbReference type="SAM" id="MobiDB-lite"/>
    </source>
</evidence>
<reference evidence="5" key="1">
    <citation type="submission" date="2015-09" db="EMBL/GenBank/DDBJ databases">
        <title>De novo assembly of Pectinophora gossypiella (Pink Bollworm) gut transcriptome.</title>
        <authorList>
            <person name="Tassone E.E."/>
        </authorList>
    </citation>
    <scope>NUCLEOTIDE SEQUENCE</scope>
</reference>
<dbReference type="InterPro" id="IPR020894">
    <property type="entry name" value="Cadherin_CS"/>
</dbReference>
<keyword evidence="4" id="KW-1133">Transmembrane helix</keyword>
<dbReference type="PROSITE" id="PS00232">
    <property type="entry name" value="CADHERIN_1"/>
    <property type="match status" value="1"/>
</dbReference>
<dbReference type="CDD" id="cd11304">
    <property type="entry name" value="Cadherin_repeat"/>
    <property type="match status" value="1"/>
</dbReference>
<feature type="region of interest" description="Disordered" evidence="3">
    <location>
        <begin position="425"/>
        <end position="448"/>
    </location>
</feature>
<feature type="transmembrane region" description="Helical" evidence="4">
    <location>
        <begin position="386"/>
        <end position="412"/>
    </location>
</feature>
<proteinExistence type="predicted"/>
<dbReference type="GO" id="GO:0007155">
    <property type="term" value="P:cell adhesion"/>
    <property type="evidence" value="ECO:0007669"/>
    <property type="project" value="InterPro"/>
</dbReference>
<organism evidence="5">
    <name type="scientific">Pectinophora gossypiella</name>
    <name type="common">Cotton pink bollworm</name>
    <name type="synonym">Depressaria gossypiella</name>
    <dbReference type="NCBI Taxonomy" id="13191"/>
    <lineage>
        <taxon>Eukaryota</taxon>
        <taxon>Metazoa</taxon>
        <taxon>Ecdysozoa</taxon>
        <taxon>Arthropoda</taxon>
        <taxon>Hexapoda</taxon>
        <taxon>Insecta</taxon>
        <taxon>Pterygota</taxon>
        <taxon>Neoptera</taxon>
        <taxon>Endopterygota</taxon>
        <taxon>Lepidoptera</taxon>
        <taxon>Glossata</taxon>
        <taxon>Ditrysia</taxon>
        <taxon>Gelechioidea</taxon>
        <taxon>Gelechiidae</taxon>
        <taxon>Apatetrinae</taxon>
        <taxon>Pectinophora</taxon>
    </lineage>
</organism>
<evidence type="ECO:0000256" key="4">
    <source>
        <dbReference type="SAM" id="Phobius"/>
    </source>
</evidence>
<evidence type="ECO:0000313" key="5">
    <source>
        <dbReference type="EMBL" id="JAT83445.1"/>
    </source>
</evidence>
<dbReference type="SUPFAM" id="SSF49313">
    <property type="entry name" value="Cadherin-like"/>
    <property type="match status" value="1"/>
</dbReference>
<keyword evidence="4" id="KW-0812">Transmembrane</keyword>
<evidence type="ECO:0000256" key="2">
    <source>
        <dbReference type="ARBA" id="ARBA00023136"/>
    </source>
</evidence>
<evidence type="ECO:0000256" key="1">
    <source>
        <dbReference type="ARBA" id="ARBA00004370"/>
    </source>
</evidence>
<accession>A0A1E1W911</accession>
<name>A0A1E1W911_PECGO</name>
<dbReference type="GO" id="GO:0005509">
    <property type="term" value="F:calcium ion binding"/>
    <property type="evidence" value="ECO:0007669"/>
    <property type="project" value="InterPro"/>
</dbReference>
<gene>
    <name evidence="5" type="ORF">g.11713</name>
</gene>
<dbReference type="AlphaFoldDB" id="A0A1E1W911"/>
<dbReference type="EMBL" id="GDQN01007609">
    <property type="protein sequence ID" value="JAT83445.1"/>
    <property type="molecule type" value="Transcribed_RNA"/>
</dbReference>
<sequence length="553" mass="62085">MATTAFSQAYGTATVQLTVDAISECVDSRALPPLTVLDRDEESAHRDLFLLNEPEYQGCTFTLRNLWPSEQSWLYLDDTGLHTHAIDREHESIAFMALSQVQVELIMDCDTDSTRSKRSVNTEPRLDHLGPYDYGDSTWLLGNTISHNPRRGIFNLIVNDINDNAPIFVGKEQEPIVVAYPIAELEERILPRALAEVEATDADVGENAAIVYWSREEVLAVSPHSGFVHVRNNARLENNTRLTILATDLNGHEQGLTASLQLLVKLIDTSHIAVITVQNAFLDDEKYIVGNLSASVGYEVKVLKSTVISEEITSETDETRSKRQAILSTGASLQLYVYGLLQQEPVDVQRLTEDINVIETVSIADIISLEDHLENLQICPSPGRDIALLVSTIVLSVLLFILIVVAAVWYFLRWRKNRNYEEFSDEASLGTRSDSPVSSPKPESFPKPRINIEDLKKSERRLQEMLQTPVEEVTVEPVAVPKPVESKINIPEAPIVIQSIDKLKDADESEEEDVFGERARDKRKSVVTFNENVEKIIHVEDPPDDSDFEVYRL</sequence>
<protein>
    <recommendedName>
        <fullName evidence="6">Cadherin domain-containing protein</fullName>
    </recommendedName>
</protein>
<dbReference type="GO" id="GO:0005886">
    <property type="term" value="C:plasma membrane"/>
    <property type="evidence" value="ECO:0007669"/>
    <property type="project" value="InterPro"/>
</dbReference>
<dbReference type="Gene3D" id="2.60.40.60">
    <property type="entry name" value="Cadherins"/>
    <property type="match status" value="1"/>
</dbReference>
<dbReference type="InterPro" id="IPR015919">
    <property type="entry name" value="Cadherin-like_sf"/>
</dbReference>
<comment type="subcellular location">
    <subcellularLocation>
        <location evidence="1">Membrane</location>
    </subcellularLocation>
</comment>
<dbReference type="OrthoDB" id="6606209at2759"/>